<protein>
    <recommendedName>
        <fullName evidence="2">Dihydroorotate dehydrogenase domain-containing protein</fullName>
    </recommendedName>
</protein>
<comment type="caution">
    <text evidence="1">The sequence shown here is derived from an EMBL/GenBank/DDBJ whole genome shotgun (WGS) entry which is preliminary data.</text>
</comment>
<dbReference type="Gene3D" id="3.20.20.70">
    <property type="entry name" value="Aldolase class I"/>
    <property type="match status" value="1"/>
</dbReference>
<sequence>MGTQDLMLNSPYLNAAGMLGFTPSSRWPLDLPPGAFVTHPISLKPRAPAETRAVLPFTGGFLLHTGLPNPGLHAVLKQYARRWARSTLPVWVHIMPSTPAEAAQMVARLEDTEGVAAVELGLPPGLTEEDILLMVEAACGELPLLVSLPIDRYREAWVPQLGQFPVSGLTLSAPRGVLFRADGAPVEGRLYGPAFFPQTLAAFHNLRSLGLPLIVGCGLYRRADAEAVLAAGALAVQFDGALWKGFLL</sequence>
<name>A0A7C4KGA0_9CHLR</name>
<dbReference type="Gene3D" id="2.30.26.10">
    <property type="entry name" value="Dihydroorotate Dehydrogenase A, chain A, domain 2"/>
    <property type="match status" value="1"/>
</dbReference>
<accession>A0A7C4KGA0</accession>
<dbReference type="EMBL" id="DSYK01000129">
    <property type="protein sequence ID" value="HGS20718.1"/>
    <property type="molecule type" value="Genomic_DNA"/>
</dbReference>
<evidence type="ECO:0000313" key="1">
    <source>
        <dbReference type="EMBL" id="HGS20718.1"/>
    </source>
</evidence>
<organism evidence="1">
    <name type="scientific">Anaerolinea thermolimosa</name>
    <dbReference type="NCBI Taxonomy" id="229919"/>
    <lineage>
        <taxon>Bacteria</taxon>
        <taxon>Bacillati</taxon>
        <taxon>Chloroflexota</taxon>
        <taxon>Anaerolineae</taxon>
        <taxon>Anaerolineales</taxon>
        <taxon>Anaerolineaceae</taxon>
        <taxon>Anaerolinea</taxon>
    </lineage>
</organism>
<dbReference type="InterPro" id="IPR023359">
    <property type="entry name" value="Dihydro_DH_chainA_dom2"/>
</dbReference>
<proteinExistence type="predicted"/>
<gene>
    <name evidence="1" type="ORF">ENT37_02485</name>
</gene>
<reference evidence="1" key="1">
    <citation type="journal article" date="2020" name="mSystems">
        <title>Genome- and Community-Level Interaction Insights into Carbon Utilization and Element Cycling Functions of Hydrothermarchaeota in Hydrothermal Sediment.</title>
        <authorList>
            <person name="Zhou Z."/>
            <person name="Liu Y."/>
            <person name="Xu W."/>
            <person name="Pan J."/>
            <person name="Luo Z.H."/>
            <person name="Li M."/>
        </authorList>
    </citation>
    <scope>NUCLEOTIDE SEQUENCE [LARGE SCALE GENOMIC DNA]</scope>
    <source>
        <strain evidence="1">SpSt-573</strain>
    </source>
</reference>
<evidence type="ECO:0008006" key="2">
    <source>
        <dbReference type="Google" id="ProtNLM"/>
    </source>
</evidence>
<dbReference type="InterPro" id="IPR013785">
    <property type="entry name" value="Aldolase_TIM"/>
</dbReference>
<dbReference type="SUPFAM" id="SSF51395">
    <property type="entry name" value="FMN-linked oxidoreductases"/>
    <property type="match status" value="1"/>
</dbReference>
<dbReference type="AlphaFoldDB" id="A0A7C4KGA0"/>